<dbReference type="RefSeq" id="XP_022477139.1">
    <property type="nucleotide sequence ID" value="XM_022616288.1"/>
</dbReference>
<organism evidence="1 2">
    <name type="scientific">Colletotrichum orchidophilum</name>
    <dbReference type="NCBI Taxonomy" id="1209926"/>
    <lineage>
        <taxon>Eukaryota</taxon>
        <taxon>Fungi</taxon>
        <taxon>Dikarya</taxon>
        <taxon>Ascomycota</taxon>
        <taxon>Pezizomycotina</taxon>
        <taxon>Sordariomycetes</taxon>
        <taxon>Hypocreomycetidae</taxon>
        <taxon>Glomerellales</taxon>
        <taxon>Glomerellaceae</taxon>
        <taxon>Colletotrichum</taxon>
    </lineage>
</organism>
<dbReference type="Proteomes" id="UP000176998">
    <property type="component" value="Unassembled WGS sequence"/>
</dbReference>
<name>A0A1G4BEX2_9PEZI</name>
<dbReference type="GeneID" id="34557798"/>
<protein>
    <submittedName>
        <fullName evidence="1">Kelch repeat protein</fullName>
    </submittedName>
</protein>
<sequence length="221" mass="24901">MDRQALWKREDTKSFYIWGGHNIDSGRLMDESLSDGSWKFQTDGTGGGQWSKETATNPTEFEELERSEDGAFASTPQGGFWFGGMANFRTRLNATNGNTNTAVQPIPGMVFYDWKTNQWSNETEEFKAAFPPFGTVRGARALFVPNYGSNGIILLMGGFQSTLEPIVKASQSLYKWMDFSNITFMDPVSRKWYSQKTTGSAPTKRQWFCMVGVEGKSSYEM</sequence>
<reference evidence="1 2" key="1">
    <citation type="submission" date="2016-09" db="EMBL/GenBank/DDBJ databases">
        <authorList>
            <person name="Capua I."/>
            <person name="De Benedictis P."/>
            <person name="Joannis T."/>
            <person name="Lombin L.H."/>
            <person name="Cattoli G."/>
        </authorList>
    </citation>
    <scope>NUCLEOTIDE SEQUENCE [LARGE SCALE GENOMIC DNA]</scope>
    <source>
        <strain evidence="1 2">IMI 309357</strain>
    </source>
</reference>
<keyword evidence="2" id="KW-1185">Reference proteome</keyword>
<proteinExistence type="predicted"/>
<dbReference type="EMBL" id="MJBS01000031">
    <property type="protein sequence ID" value="OHE99994.1"/>
    <property type="molecule type" value="Genomic_DNA"/>
</dbReference>
<evidence type="ECO:0000313" key="2">
    <source>
        <dbReference type="Proteomes" id="UP000176998"/>
    </source>
</evidence>
<gene>
    <name evidence="1" type="ORF">CORC01_04641</name>
</gene>
<dbReference type="STRING" id="1209926.A0A1G4BEX2"/>
<dbReference type="SUPFAM" id="SSF117281">
    <property type="entry name" value="Kelch motif"/>
    <property type="match status" value="1"/>
</dbReference>
<dbReference type="AlphaFoldDB" id="A0A1G4BEX2"/>
<evidence type="ECO:0000313" key="1">
    <source>
        <dbReference type="EMBL" id="OHE99994.1"/>
    </source>
</evidence>
<accession>A0A1G4BEX2</accession>
<comment type="caution">
    <text evidence="1">The sequence shown here is derived from an EMBL/GenBank/DDBJ whole genome shotgun (WGS) entry which is preliminary data.</text>
</comment>
<dbReference type="InterPro" id="IPR015915">
    <property type="entry name" value="Kelch-typ_b-propeller"/>
</dbReference>
<dbReference type="OrthoDB" id="540004at2759"/>